<reference evidence="2 3" key="1">
    <citation type="submission" date="2016-10" db="EMBL/GenBank/DDBJ databases">
        <authorList>
            <person name="de Groot N.N."/>
        </authorList>
    </citation>
    <scope>NUCLEOTIDE SEQUENCE [LARGE SCALE GENOMIC DNA]</scope>
    <source>
        <strain evidence="2 3">CGMCC 1.7659</strain>
    </source>
</reference>
<keyword evidence="3" id="KW-1185">Reference proteome</keyword>
<dbReference type="PROSITE" id="PS51257">
    <property type="entry name" value="PROKAR_LIPOPROTEIN"/>
    <property type="match status" value="1"/>
</dbReference>
<organism evidence="2 3">
    <name type="scientific">Dokdonella immobilis</name>
    <dbReference type="NCBI Taxonomy" id="578942"/>
    <lineage>
        <taxon>Bacteria</taxon>
        <taxon>Pseudomonadati</taxon>
        <taxon>Pseudomonadota</taxon>
        <taxon>Gammaproteobacteria</taxon>
        <taxon>Lysobacterales</taxon>
        <taxon>Rhodanobacteraceae</taxon>
        <taxon>Dokdonella</taxon>
    </lineage>
</organism>
<feature type="chain" id="PRO_5011550137" description="Big-1 domain-containing protein" evidence="1">
    <location>
        <begin position="19"/>
        <end position="760"/>
    </location>
</feature>
<feature type="signal peptide" evidence="1">
    <location>
        <begin position="1"/>
        <end position="18"/>
    </location>
</feature>
<dbReference type="EMBL" id="FOVF01000031">
    <property type="protein sequence ID" value="SFN56348.1"/>
    <property type="molecule type" value="Genomic_DNA"/>
</dbReference>
<dbReference type="RefSeq" id="WP_092409983.1">
    <property type="nucleotide sequence ID" value="NZ_FOVF01000031.1"/>
</dbReference>
<dbReference type="Gene3D" id="2.60.40.10">
    <property type="entry name" value="Immunoglobulins"/>
    <property type="match status" value="1"/>
</dbReference>
<evidence type="ECO:0000313" key="3">
    <source>
        <dbReference type="Proteomes" id="UP000198575"/>
    </source>
</evidence>
<dbReference type="Proteomes" id="UP000198575">
    <property type="component" value="Unassembled WGS sequence"/>
</dbReference>
<dbReference type="STRING" id="578942.SAMN05216289_13122"/>
<sequence>MKFPFKTLGLLLASLAVASCGGGGGNGGATSAPQPGSITLTATRTLLPLNPNNILPYPGSPFMSEVSFTYRNNAGVITALTSDATFTTSSPSTVSLSPPDDPSTDDINELATRVVSFPATTNNGSYVFFATSYDVAGTSTVTASATDPATGLTISRTLTFTVQGTTPLPAALDIAPSPTSVYIPGSGGSTNSVINIQVRDGANQPVPNPGSVDNVKVEIIGNAGGSILSATSAGGPNSGVSVLTSTINGIAAASFQAGTVQGPLQVRATVDRSDNNVSNGIADPISATTTVVVSDGKLFSLTLTSPIINALRVNRVSDGVVPPDEVVPVDDTGIPIDPDATYSLTVSALAKDRQGNPVVPGTVIRFGVVDEPFDVAADFFSISGSDGDAQEGGTLFTSQSGRFVTGGGGAGPGDVLAVFGKEVQGNSDLESALTVQQINSQTSLRTSSNFNLNNTTGTTVNYGPVLPYVVARAEHGNITATGVTNDIGRASATLNYTISTLGYLNVIWAQGESVDPVTGGAKRVSDVEIGSYPGLAPATIVASPSPIIGNSTQQVQVCLYDAMLAPLQRVRLGFAFQLSQGTGSVDGVSGSGYLGSSTGANGCAIANVVTSGLGASTDSAPSGVLTFGLGDLTASVDIIVNLATLQVSPSYVLVAPDPGGSNFNITITARDTGGNAVSGVAISGACTVQGTASITPASFSGITNGSGNTVHSGTAVGFTIGTPPALTQTGSGQCIYTTQQGLSATVRFSGSGECGFSPCG</sequence>
<evidence type="ECO:0000256" key="1">
    <source>
        <dbReference type="SAM" id="SignalP"/>
    </source>
</evidence>
<evidence type="ECO:0000313" key="2">
    <source>
        <dbReference type="EMBL" id="SFN56348.1"/>
    </source>
</evidence>
<dbReference type="InterPro" id="IPR013783">
    <property type="entry name" value="Ig-like_fold"/>
</dbReference>
<keyword evidence="1" id="KW-0732">Signal</keyword>
<protein>
    <recommendedName>
        <fullName evidence="4">Big-1 domain-containing protein</fullName>
    </recommendedName>
</protein>
<accession>A0A1I5A1S9</accession>
<dbReference type="AlphaFoldDB" id="A0A1I5A1S9"/>
<dbReference type="OrthoDB" id="5730733at2"/>
<proteinExistence type="predicted"/>
<name>A0A1I5A1S9_9GAMM</name>
<evidence type="ECO:0008006" key="4">
    <source>
        <dbReference type="Google" id="ProtNLM"/>
    </source>
</evidence>
<gene>
    <name evidence="2" type="ORF">SAMN05216289_13122</name>
</gene>